<protein>
    <recommendedName>
        <fullName evidence="3">EVE domain-containing protein</fullName>
    </recommendedName>
</protein>
<keyword evidence="2" id="KW-1185">Reference proteome</keyword>
<organism evidence="1 2">
    <name type="scientific">Vulcanisaeta moutnovskia (strain 768-28)</name>
    <dbReference type="NCBI Taxonomy" id="985053"/>
    <lineage>
        <taxon>Archaea</taxon>
        <taxon>Thermoproteota</taxon>
        <taxon>Thermoprotei</taxon>
        <taxon>Thermoproteales</taxon>
        <taxon>Thermoproteaceae</taxon>
        <taxon>Vulcanisaeta</taxon>
    </lineage>
</organism>
<reference evidence="1 2" key="1">
    <citation type="journal article" date="2011" name="J. Bacteriol.">
        <title>Complete genome sequence of 'Vulcanisaeta moutnovskia' strain 768-28, a novel member of the hyperthermophilic crenarchaeal genus vulcanisaeta.</title>
        <authorList>
            <person name="Gumerov V.M."/>
            <person name="Mardanov A.V."/>
            <person name="Beletsky A.V."/>
            <person name="Prokofeva M.I."/>
            <person name="Bonch-Osmolovskaya E.A."/>
            <person name="Ravin N.V."/>
            <person name="Skryabin K.G."/>
        </authorList>
    </citation>
    <scope>NUCLEOTIDE SEQUENCE [LARGE SCALE GENOMIC DNA]</scope>
    <source>
        <strain evidence="1 2">768-28</strain>
    </source>
</reference>
<dbReference type="SUPFAM" id="SSF88697">
    <property type="entry name" value="PUA domain-like"/>
    <property type="match status" value="1"/>
</dbReference>
<dbReference type="eggNOG" id="arCOG02727">
    <property type="taxonomic scope" value="Archaea"/>
</dbReference>
<proteinExistence type="predicted"/>
<dbReference type="KEGG" id="vmo:VMUT_1497"/>
<dbReference type="RefSeq" id="WP_013604864.1">
    <property type="nucleotide sequence ID" value="NC_015151.1"/>
</dbReference>
<evidence type="ECO:0000313" key="2">
    <source>
        <dbReference type="Proteomes" id="UP000007485"/>
    </source>
</evidence>
<dbReference type="InterPro" id="IPR015947">
    <property type="entry name" value="PUA-like_sf"/>
</dbReference>
<name>F0QTI9_VULM7</name>
<dbReference type="AlphaFoldDB" id="F0QTI9"/>
<dbReference type="EMBL" id="CP002529">
    <property type="protein sequence ID" value="ADY01702.1"/>
    <property type="molecule type" value="Genomic_DNA"/>
</dbReference>
<dbReference type="Proteomes" id="UP000007485">
    <property type="component" value="Chromosome"/>
</dbReference>
<gene>
    <name evidence="1" type="ordered locus">VMUT_1497</name>
</gene>
<evidence type="ECO:0000313" key="1">
    <source>
        <dbReference type="EMBL" id="ADY01702.1"/>
    </source>
</evidence>
<evidence type="ECO:0008006" key="3">
    <source>
        <dbReference type="Google" id="ProtNLM"/>
    </source>
</evidence>
<accession>F0QTI9</accession>
<dbReference type="HOGENOM" id="CLU_1485957_0_0_2"/>
<dbReference type="GeneID" id="10289149"/>
<sequence>MFGVDNAKYGITATRLVGPGDLALFYVRSLRRGGTSNAPSKCQRVFLGPYRVKNSGALNPNHPAVNQWSPPGQYQVLIEIEKLTDKIGAVDVNALLNALYFITNKARSGRGGWQDHMQFSIISIRGEDYNTIINKLNPNHPCIGQLRRSLGTPSQCV</sequence>
<dbReference type="Gene3D" id="3.10.590.10">
    <property type="entry name" value="ph1033 like domains"/>
    <property type="match status" value="1"/>
</dbReference>